<dbReference type="InterPro" id="IPR032033">
    <property type="entry name" value="Cytochrome_P460"/>
</dbReference>
<name>A0A557R002_9RHOO</name>
<dbReference type="Proteomes" id="UP000319502">
    <property type="component" value="Unassembled WGS sequence"/>
</dbReference>
<dbReference type="Gene3D" id="3.50.70.20">
    <property type="entry name" value="Cytochrome P460"/>
    <property type="match status" value="1"/>
</dbReference>
<comment type="caution">
    <text evidence="3">The sequence shown here is derived from an EMBL/GenBank/DDBJ whole genome shotgun (WGS) entry which is preliminary data.</text>
</comment>
<dbReference type="AlphaFoldDB" id="A0A557R002"/>
<reference evidence="3 4" key="1">
    <citation type="submission" date="2019-07" db="EMBL/GenBank/DDBJ databases">
        <title>The pathways for chlorine oxyanion respiration interact through the shared metabolite chlorate.</title>
        <authorList>
            <person name="Barnum T.P."/>
            <person name="Cheng Y."/>
            <person name="Hill K.A."/>
            <person name="Lucas L.N."/>
            <person name="Carlson H.K."/>
            <person name="Coates J.D."/>
        </authorList>
    </citation>
    <scope>NUCLEOTIDE SEQUENCE [LARGE SCALE GENOMIC DNA]</scope>
    <source>
        <strain evidence="3 4">SFB-3</strain>
    </source>
</reference>
<dbReference type="CDD" id="cd20716">
    <property type="entry name" value="cyt_P460_fam"/>
    <property type="match status" value="1"/>
</dbReference>
<feature type="domain" description="Cytochrome P460" evidence="2">
    <location>
        <begin position="46"/>
        <end position="178"/>
    </location>
</feature>
<keyword evidence="4" id="KW-1185">Reference proteome</keyword>
<dbReference type="RefSeq" id="WP_144308025.1">
    <property type="nucleotide sequence ID" value="NZ_VMNK01000003.1"/>
</dbReference>
<dbReference type="OrthoDB" id="511546at2"/>
<dbReference type="PROSITE" id="PS51257">
    <property type="entry name" value="PROKAR_LIPOPROTEIN"/>
    <property type="match status" value="1"/>
</dbReference>
<evidence type="ECO:0000256" key="1">
    <source>
        <dbReference type="SAM" id="SignalP"/>
    </source>
</evidence>
<sequence length="190" mass="20093">MNTKRFHLTALSLAVIGATVIGAGCASHRGAEPMVKAPADGDIGVPATYRAWPSFVPTVDKVGGAQVREIYINPVGLRAQKGEAFAAGTVSVMELYAARKDAAGKLLMTPEGRLIKGELSKIFVMAKGEGWGASLPAGTVGNGDWVYGAWQADGKTAATSDFSGCRSCHLPMANTDFVARYDEHFMARMR</sequence>
<dbReference type="EMBL" id="VMNK01000003">
    <property type="protein sequence ID" value="TVO58480.1"/>
    <property type="molecule type" value="Genomic_DNA"/>
</dbReference>
<evidence type="ECO:0000259" key="2">
    <source>
        <dbReference type="Pfam" id="PF16694"/>
    </source>
</evidence>
<evidence type="ECO:0000313" key="4">
    <source>
        <dbReference type="Proteomes" id="UP000319502"/>
    </source>
</evidence>
<keyword evidence="1" id="KW-0732">Signal</keyword>
<accession>A0A557R002</accession>
<feature type="chain" id="PRO_5021743512" description="Cytochrome P460 domain-containing protein" evidence="1">
    <location>
        <begin position="24"/>
        <end position="190"/>
    </location>
</feature>
<protein>
    <recommendedName>
        <fullName evidence="2">Cytochrome P460 domain-containing protein</fullName>
    </recommendedName>
</protein>
<feature type="signal peptide" evidence="1">
    <location>
        <begin position="1"/>
        <end position="23"/>
    </location>
</feature>
<proteinExistence type="predicted"/>
<evidence type="ECO:0000313" key="3">
    <source>
        <dbReference type="EMBL" id="TVO58480.1"/>
    </source>
</evidence>
<dbReference type="Pfam" id="PF16694">
    <property type="entry name" value="Cytochrome_P460"/>
    <property type="match status" value="1"/>
</dbReference>
<organism evidence="3 4">
    <name type="scientific">Denitromonas halophila</name>
    <dbReference type="NCBI Taxonomy" id="1629404"/>
    <lineage>
        <taxon>Bacteria</taxon>
        <taxon>Pseudomonadati</taxon>
        <taxon>Pseudomonadota</taxon>
        <taxon>Betaproteobacteria</taxon>
        <taxon>Rhodocyclales</taxon>
        <taxon>Zoogloeaceae</taxon>
        <taxon>Denitromonas</taxon>
    </lineage>
</organism>
<dbReference type="InterPro" id="IPR038142">
    <property type="entry name" value="Cytochrome_P460_sp"/>
</dbReference>
<gene>
    <name evidence="3" type="ORF">FHP91_02085</name>
</gene>